<dbReference type="Proteomes" id="UP001227268">
    <property type="component" value="Unassembled WGS sequence"/>
</dbReference>
<name>A0ACC2W784_9TREE</name>
<proteinExistence type="predicted"/>
<organism evidence="1 2">
    <name type="scientific">Naganishia friedmannii</name>
    <dbReference type="NCBI Taxonomy" id="89922"/>
    <lineage>
        <taxon>Eukaryota</taxon>
        <taxon>Fungi</taxon>
        <taxon>Dikarya</taxon>
        <taxon>Basidiomycota</taxon>
        <taxon>Agaricomycotina</taxon>
        <taxon>Tremellomycetes</taxon>
        <taxon>Filobasidiales</taxon>
        <taxon>Filobasidiaceae</taxon>
        <taxon>Naganishia</taxon>
    </lineage>
</organism>
<dbReference type="EMBL" id="JASBWT010000002">
    <property type="protein sequence ID" value="KAJ9107286.1"/>
    <property type="molecule type" value="Genomic_DNA"/>
</dbReference>
<sequence length="750" mass="84992">MPAFNQLSHRLASALPFLSRLFRVRPSRLPLLALSFIVIYTVYTLVAPTDTAGTGEGYLPTWLSGAEKPIVDAHLLNFDMYPDITRNGRKNAHIEEHLLPGHKSSEEGFDAEDIEDDQSSSGLIGNLANWFGSSTTDGDTKGGASKVKWEQDAVAQAHHQLGQLEFTPRDGLIRGWKFDRLKSSAGRPKSSSSLQAGTRTTHPIEILMAENSKRWNKFLARQSTTLAEAVAEYQRRYKRLPPKGFDRWWQYCVDNGVKIVDDYDQINHDIEPYLALSPEFFRERVRGLDGSQFTYSISVGPTIVPKIGGPRASATRAKQFLSLVSPLSDLLPTDITMVASDHDLGSWILGADQRSLAIGRVHTALDEAREEGKTGGLNNVRYLGGSELKHLENQNRNGITGWFSACDENSAARGRDRAMENRLREMEGLESLPEPASPAFVKDVRPGFDWCENPEIKKMHGTMSYDFARQTVLRPIFVLSKFMANNEFLFPPMEAYENATDLAAIKKFKPWSEKTINKLFWRGTSTGDSYSKRKGDPTYNWRSQHRTRLALMAQNKTGEAEVWVNRHGTWEPEYWNVQKLNDAYLDIGLTGKPHQCNQEDGTCDEMAAEIEFKDRVSPEKAADYKFDGNGWSSRFSRLLMSGSVVIKHTLFPEWHHPMQLDYSDLYNIMAFFAGTPDGRFKGRDDLAQKIAEQGRKFRLEHWRWEDMQAYMFRLLLEYARLGADDRDAFSYSLDDGVVMSDDMQGADVML</sequence>
<evidence type="ECO:0000313" key="1">
    <source>
        <dbReference type="EMBL" id="KAJ9107286.1"/>
    </source>
</evidence>
<keyword evidence="2" id="KW-1185">Reference proteome</keyword>
<evidence type="ECO:0000313" key="2">
    <source>
        <dbReference type="Proteomes" id="UP001227268"/>
    </source>
</evidence>
<reference evidence="1" key="1">
    <citation type="submission" date="2023-04" db="EMBL/GenBank/DDBJ databases">
        <title>Draft Genome sequencing of Naganishia species isolated from polar environments using Oxford Nanopore Technology.</title>
        <authorList>
            <person name="Leo P."/>
            <person name="Venkateswaran K."/>
        </authorList>
    </citation>
    <scope>NUCLEOTIDE SEQUENCE</scope>
    <source>
        <strain evidence="1">MNA-CCFEE 5423</strain>
    </source>
</reference>
<protein>
    <submittedName>
        <fullName evidence="1">Uncharacterized protein</fullName>
    </submittedName>
</protein>
<comment type="caution">
    <text evidence="1">The sequence shown here is derived from an EMBL/GenBank/DDBJ whole genome shotgun (WGS) entry which is preliminary data.</text>
</comment>
<accession>A0ACC2W784</accession>
<gene>
    <name evidence="1" type="ORF">QFC21_000733</name>
</gene>